<evidence type="ECO:0000256" key="2">
    <source>
        <dbReference type="ARBA" id="ARBA00004443"/>
    </source>
</evidence>
<accession>A0AAX4P0F5</accession>
<comment type="similarity">
    <text evidence="5">Belongs to the TAM41 family.</text>
</comment>
<keyword evidence="9" id="KW-0808">Transferase</keyword>
<evidence type="ECO:0000256" key="3">
    <source>
        <dbReference type="ARBA" id="ARBA00005119"/>
    </source>
</evidence>
<dbReference type="GO" id="GO:0005743">
    <property type="term" value="C:mitochondrial inner membrane"/>
    <property type="evidence" value="ECO:0007669"/>
    <property type="project" value="UniProtKB-SubCell"/>
</dbReference>
<keyword evidence="13" id="KW-0443">Lipid metabolism</keyword>
<reference evidence="19 20" key="1">
    <citation type="submission" date="2024-03" db="EMBL/GenBank/DDBJ databases">
        <title>Complete genome sequence of the green alga Chloropicon roscoffensis RCC1871.</title>
        <authorList>
            <person name="Lemieux C."/>
            <person name="Pombert J.-F."/>
            <person name="Otis C."/>
            <person name="Turmel M."/>
        </authorList>
    </citation>
    <scope>NUCLEOTIDE SEQUENCE [LARGE SCALE GENOMIC DNA]</scope>
    <source>
        <strain evidence="19 20">RCC1871</strain>
    </source>
</reference>
<keyword evidence="16" id="KW-0594">Phospholipid biosynthesis</keyword>
<evidence type="ECO:0000256" key="6">
    <source>
        <dbReference type="ARBA" id="ARBA00012487"/>
    </source>
</evidence>
<organism evidence="19 20">
    <name type="scientific">Chloropicon roscoffensis</name>
    <dbReference type="NCBI Taxonomy" id="1461544"/>
    <lineage>
        <taxon>Eukaryota</taxon>
        <taxon>Viridiplantae</taxon>
        <taxon>Chlorophyta</taxon>
        <taxon>Chloropicophyceae</taxon>
        <taxon>Chloropicales</taxon>
        <taxon>Chloropicaceae</taxon>
        <taxon>Chloropicon</taxon>
    </lineage>
</organism>
<dbReference type="GO" id="GO:0004605">
    <property type="term" value="F:phosphatidate cytidylyltransferase activity"/>
    <property type="evidence" value="ECO:0007669"/>
    <property type="project" value="UniProtKB-EC"/>
</dbReference>
<evidence type="ECO:0000256" key="17">
    <source>
        <dbReference type="ARBA" id="ARBA00023264"/>
    </source>
</evidence>
<sequence>MRPTRGFELSSLLGVLPPVSHAVAYGSGVFEQLGSAAVSKTAKVVDYILAVDDAVAWHEENLMANPVHYGRLSRAVGGRNTVALADSVGLGVHFNPYVKVGAQLCKYGIVSKASLLRDLTEWENIYLAGRLHKPVRTLVESEEVAGAVRANARAALCAALLLLPREFTRRGLYLKICALSYEGDIRLAFAEDRSKVSNIVSGSEGELDRMYLGELRGDCGAMAGVSPRGSDSWTQEEGCHSSRAELLACLPGPLLHNVSRGLGLVSLRFDTPESRRSSSATLARETRVSEILEATLASRVRQASLRQAAYGFLTTDPVKSAYYLGQKLHKAFLSWHDKKGKRL</sequence>
<evidence type="ECO:0000313" key="19">
    <source>
        <dbReference type="EMBL" id="WZN59782.1"/>
    </source>
</evidence>
<evidence type="ECO:0000256" key="16">
    <source>
        <dbReference type="ARBA" id="ARBA00023209"/>
    </source>
</evidence>
<dbReference type="AlphaFoldDB" id="A0AAX4P0F5"/>
<evidence type="ECO:0000256" key="9">
    <source>
        <dbReference type="ARBA" id="ARBA00022679"/>
    </source>
</evidence>
<comment type="cofactor">
    <cofactor evidence="1">
        <name>Mg(2+)</name>
        <dbReference type="ChEBI" id="CHEBI:18420"/>
    </cofactor>
</comment>
<evidence type="ECO:0000256" key="15">
    <source>
        <dbReference type="ARBA" id="ARBA00023136"/>
    </source>
</evidence>
<evidence type="ECO:0000256" key="5">
    <source>
        <dbReference type="ARBA" id="ARBA00005458"/>
    </source>
</evidence>
<protein>
    <recommendedName>
        <fullName evidence="7">Phosphatidate cytidylyltransferase, mitochondrial</fullName>
        <ecNumber evidence="6">2.7.7.41</ecNumber>
    </recommendedName>
    <alternativeName>
        <fullName evidence="18">CDP-diacylglycerol synthase</fullName>
    </alternativeName>
</protein>
<keyword evidence="8" id="KW-0444">Lipid biosynthesis</keyword>
<dbReference type="PANTHER" id="PTHR13619:SF0">
    <property type="entry name" value="PHOSPHATIDATE CYTIDYLYLTRANSFERASE, MITOCHONDRIAL"/>
    <property type="match status" value="1"/>
</dbReference>
<name>A0AAX4P0F5_9CHLO</name>
<evidence type="ECO:0000256" key="1">
    <source>
        <dbReference type="ARBA" id="ARBA00001946"/>
    </source>
</evidence>
<dbReference type="GO" id="GO:0016024">
    <property type="term" value="P:CDP-diacylglycerol biosynthetic process"/>
    <property type="evidence" value="ECO:0007669"/>
    <property type="project" value="TreeGrafter"/>
</dbReference>
<dbReference type="PANTHER" id="PTHR13619">
    <property type="entry name" value="PHOSPHATIDATE CYTIDYLYLTRANSFERASE, MITOCHONDRIAL"/>
    <property type="match status" value="1"/>
</dbReference>
<dbReference type="Pfam" id="PF09139">
    <property type="entry name" value="Tam41_Mmp37"/>
    <property type="match status" value="1"/>
</dbReference>
<keyword evidence="12" id="KW-0460">Magnesium</keyword>
<keyword evidence="14" id="KW-0496">Mitochondrion</keyword>
<gene>
    <name evidence="19" type="ORF">HKI87_02g13080</name>
</gene>
<dbReference type="InterPro" id="IPR015222">
    <property type="entry name" value="Tam41"/>
</dbReference>
<dbReference type="EMBL" id="CP151502">
    <property type="protein sequence ID" value="WZN59782.1"/>
    <property type="molecule type" value="Genomic_DNA"/>
</dbReference>
<keyword evidence="20" id="KW-1185">Reference proteome</keyword>
<evidence type="ECO:0000256" key="4">
    <source>
        <dbReference type="ARBA" id="ARBA00005189"/>
    </source>
</evidence>
<evidence type="ECO:0000256" key="18">
    <source>
        <dbReference type="ARBA" id="ARBA00029893"/>
    </source>
</evidence>
<proteinExistence type="inferred from homology"/>
<dbReference type="EC" id="2.7.7.41" evidence="6"/>
<dbReference type="GO" id="GO:0032049">
    <property type="term" value="P:cardiolipin biosynthetic process"/>
    <property type="evidence" value="ECO:0007669"/>
    <property type="project" value="InterPro"/>
</dbReference>
<comment type="pathway">
    <text evidence="4">Lipid metabolism.</text>
</comment>
<evidence type="ECO:0000256" key="7">
    <source>
        <dbReference type="ARBA" id="ARBA00018337"/>
    </source>
</evidence>
<evidence type="ECO:0000256" key="8">
    <source>
        <dbReference type="ARBA" id="ARBA00022516"/>
    </source>
</evidence>
<keyword evidence="17" id="KW-1208">Phospholipid metabolism</keyword>
<comment type="subcellular location">
    <subcellularLocation>
        <location evidence="2">Mitochondrion inner membrane</location>
        <topology evidence="2">Peripheral membrane protein</topology>
        <orientation evidence="2">Matrix side</orientation>
    </subcellularLocation>
</comment>
<keyword evidence="10 19" id="KW-0548">Nucleotidyltransferase</keyword>
<evidence type="ECO:0000256" key="12">
    <source>
        <dbReference type="ARBA" id="ARBA00022842"/>
    </source>
</evidence>
<keyword evidence="15" id="KW-0472">Membrane</keyword>
<evidence type="ECO:0000256" key="14">
    <source>
        <dbReference type="ARBA" id="ARBA00023128"/>
    </source>
</evidence>
<keyword evidence="11" id="KW-0999">Mitochondrion inner membrane</keyword>
<evidence type="ECO:0000256" key="11">
    <source>
        <dbReference type="ARBA" id="ARBA00022792"/>
    </source>
</evidence>
<evidence type="ECO:0000256" key="13">
    <source>
        <dbReference type="ARBA" id="ARBA00023098"/>
    </source>
</evidence>
<comment type="pathway">
    <text evidence="3">Phospholipid metabolism; CDP-diacylglycerol biosynthesis; CDP-diacylglycerol from sn-glycerol 3-phosphate: step 3/3.</text>
</comment>
<evidence type="ECO:0000256" key="10">
    <source>
        <dbReference type="ARBA" id="ARBA00022695"/>
    </source>
</evidence>
<dbReference type="Proteomes" id="UP001472866">
    <property type="component" value="Chromosome 02"/>
</dbReference>
<evidence type="ECO:0000313" key="20">
    <source>
        <dbReference type="Proteomes" id="UP001472866"/>
    </source>
</evidence>